<organism evidence="1">
    <name type="scientific">Rhizophora mucronata</name>
    <name type="common">Asiatic mangrove</name>
    <dbReference type="NCBI Taxonomy" id="61149"/>
    <lineage>
        <taxon>Eukaryota</taxon>
        <taxon>Viridiplantae</taxon>
        <taxon>Streptophyta</taxon>
        <taxon>Embryophyta</taxon>
        <taxon>Tracheophyta</taxon>
        <taxon>Spermatophyta</taxon>
        <taxon>Magnoliopsida</taxon>
        <taxon>eudicotyledons</taxon>
        <taxon>Gunneridae</taxon>
        <taxon>Pentapetalae</taxon>
        <taxon>rosids</taxon>
        <taxon>fabids</taxon>
        <taxon>Malpighiales</taxon>
        <taxon>Rhizophoraceae</taxon>
        <taxon>Rhizophora</taxon>
    </lineage>
</organism>
<name>A0A2P2QCJ1_RHIMU</name>
<reference evidence="1" key="1">
    <citation type="submission" date="2018-02" db="EMBL/GenBank/DDBJ databases">
        <title>Rhizophora mucronata_Transcriptome.</title>
        <authorList>
            <person name="Meera S.P."/>
            <person name="Sreeshan A."/>
            <person name="Augustine A."/>
        </authorList>
    </citation>
    <scope>NUCLEOTIDE SEQUENCE</scope>
    <source>
        <tissue evidence="1">Leaf</tissue>
    </source>
</reference>
<accession>A0A2P2QCJ1</accession>
<dbReference type="EMBL" id="GGEC01084169">
    <property type="protein sequence ID" value="MBX64653.1"/>
    <property type="molecule type" value="Transcribed_RNA"/>
</dbReference>
<protein>
    <submittedName>
        <fullName evidence="1">Uncharacterized protein</fullName>
    </submittedName>
</protein>
<sequence>MPDMPKPNNNINTFLVTLWLRPWAVKVVN</sequence>
<proteinExistence type="predicted"/>
<evidence type="ECO:0000313" key="1">
    <source>
        <dbReference type="EMBL" id="MBX64653.1"/>
    </source>
</evidence>
<dbReference type="AlphaFoldDB" id="A0A2P2QCJ1"/>